<feature type="compositionally biased region" description="Basic and acidic residues" evidence="1">
    <location>
        <begin position="36"/>
        <end position="45"/>
    </location>
</feature>
<name>A0A1E1WJU2_PECGO</name>
<reference evidence="2" key="1">
    <citation type="submission" date="2015-09" db="EMBL/GenBank/DDBJ databases">
        <title>De novo assembly of Pectinophora gossypiella (Pink Bollworm) gut transcriptome.</title>
        <authorList>
            <person name="Tassone E.E."/>
        </authorList>
    </citation>
    <scope>NUCLEOTIDE SEQUENCE</scope>
</reference>
<protein>
    <submittedName>
        <fullName evidence="2">Uncharacterized protein</fullName>
    </submittedName>
</protein>
<evidence type="ECO:0000256" key="1">
    <source>
        <dbReference type="SAM" id="MobiDB-lite"/>
    </source>
</evidence>
<evidence type="ECO:0000313" key="2">
    <source>
        <dbReference type="EMBL" id="JAT87198.1"/>
    </source>
</evidence>
<dbReference type="AlphaFoldDB" id="A0A1E1WJU2"/>
<gene>
    <name evidence="2" type="ORF">g.3059</name>
</gene>
<feature type="compositionally biased region" description="Acidic residues" evidence="1">
    <location>
        <begin position="46"/>
        <end position="56"/>
    </location>
</feature>
<dbReference type="EMBL" id="GDQN01003856">
    <property type="protein sequence ID" value="JAT87198.1"/>
    <property type="molecule type" value="Transcribed_RNA"/>
</dbReference>
<feature type="compositionally biased region" description="Basic residues" evidence="1">
    <location>
        <begin position="115"/>
        <end position="135"/>
    </location>
</feature>
<sequence length="135" mass="15549">IRIHDYASKELVYKQYLTSKLTRVLVQTKSSTALRHPTEEVKEEVKEESEADELDVLFENMETVGHKPRRKVQSTTGEPAAKKTKPSADGSTTELDQEENPEDAIKNLLRSTEKQKRRLEKKKKEKKARSVFHNA</sequence>
<proteinExistence type="predicted"/>
<accession>A0A1E1WJU2</accession>
<organism evidence="2">
    <name type="scientific">Pectinophora gossypiella</name>
    <name type="common">Cotton pink bollworm</name>
    <name type="synonym">Depressaria gossypiella</name>
    <dbReference type="NCBI Taxonomy" id="13191"/>
    <lineage>
        <taxon>Eukaryota</taxon>
        <taxon>Metazoa</taxon>
        <taxon>Ecdysozoa</taxon>
        <taxon>Arthropoda</taxon>
        <taxon>Hexapoda</taxon>
        <taxon>Insecta</taxon>
        <taxon>Pterygota</taxon>
        <taxon>Neoptera</taxon>
        <taxon>Endopterygota</taxon>
        <taxon>Lepidoptera</taxon>
        <taxon>Glossata</taxon>
        <taxon>Ditrysia</taxon>
        <taxon>Gelechioidea</taxon>
        <taxon>Gelechiidae</taxon>
        <taxon>Apatetrinae</taxon>
        <taxon>Pectinophora</taxon>
    </lineage>
</organism>
<dbReference type="OrthoDB" id="18388at2759"/>
<feature type="non-terminal residue" evidence="2">
    <location>
        <position position="1"/>
    </location>
</feature>
<feature type="region of interest" description="Disordered" evidence="1">
    <location>
        <begin position="28"/>
        <end position="135"/>
    </location>
</feature>